<dbReference type="Proteomes" id="UP001202117">
    <property type="component" value="Unassembled WGS sequence"/>
</dbReference>
<comment type="caution">
    <text evidence="3">The sequence shown here is derived from an EMBL/GenBank/DDBJ whole genome shotgun (WGS) entry which is preliminary data.</text>
</comment>
<keyword evidence="1" id="KW-0732">Signal</keyword>
<dbReference type="Gene3D" id="3.90.420.10">
    <property type="entry name" value="Oxidoreductase, molybdopterin-binding domain"/>
    <property type="match status" value="1"/>
</dbReference>
<dbReference type="InterPro" id="IPR000572">
    <property type="entry name" value="OxRdtase_Mopterin-bd_dom"/>
</dbReference>
<evidence type="ECO:0000256" key="1">
    <source>
        <dbReference type="SAM" id="SignalP"/>
    </source>
</evidence>
<feature type="chain" id="PRO_5046466638" evidence="1">
    <location>
        <begin position="29"/>
        <end position="172"/>
    </location>
</feature>
<dbReference type="Pfam" id="PF00174">
    <property type="entry name" value="Oxidored_molyb"/>
    <property type="match status" value="1"/>
</dbReference>
<dbReference type="EMBL" id="JAKVPY010000004">
    <property type="protein sequence ID" value="MCH4562489.1"/>
    <property type="molecule type" value="Genomic_DNA"/>
</dbReference>
<gene>
    <name evidence="3" type="ORF">MKP05_04980</name>
</gene>
<proteinExistence type="predicted"/>
<protein>
    <submittedName>
        <fullName evidence="3">Molybdopterin-dependent oxidoreductase</fullName>
    </submittedName>
</protein>
<keyword evidence="4" id="KW-1185">Reference proteome</keyword>
<evidence type="ECO:0000313" key="3">
    <source>
        <dbReference type="EMBL" id="MCH4562489.1"/>
    </source>
</evidence>
<accession>A0ABS9RRM5</accession>
<sequence>MRQRATSRVLLGLIVAVLLASVSAEASALPPPTGEIILTVSGDIDHPNVGDEARFDRDMLMTLSPMVIETHTPWHSGPGRYEGPLFRAVLAAVGANGDRVRVRALNDYEAEIPVADLHDYDVILAMTRNGEEMAIRDFGPLFVLYPFDDHPELLTETIRFRSVWQVERLHVP</sequence>
<feature type="signal peptide" evidence="1">
    <location>
        <begin position="1"/>
        <end position="28"/>
    </location>
</feature>
<feature type="domain" description="Oxidoreductase molybdopterin-binding" evidence="2">
    <location>
        <begin position="72"/>
        <end position="141"/>
    </location>
</feature>
<dbReference type="RefSeq" id="WP_240567302.1">
    <property type="nucleotide sequence ID" value="NZ_JAKVPY010000004.1"/>
</dbReference>
<organism evidence="3 4">
    <name type="scientific">Halomonas flagellata</name>
    <dbReference type="NCBI Taxonomy" id="2920385"/>
    <lineage>
        <taxon>Bacteria</taxon>
        <taxon>Pseudomonadati</taxon>
        <taxon>Pseudomonadota</taxon>
        <taxon>Gammaproteobacteria</taxon>
        <taxon>Oceanospirillales</taxon>
        <taxon>Halomonadaceae</taxon>
        <taxon>Halomonas</taxon>
    </lineage>
</organism>
<reference evidence="3 4" key="1">
    <citation type="submission" date="2022-02" db="EMBL/GenBank/DDBJ databases">
        <title>Halomonas fukangensis sp. nov., a halophilic bacterium isolated from a bulk soil of Kalidium foliatum at Fukang.</title>
        <authorList>
            <person name="Huang Y."/>
        </authorList>
    </citation>
    <scope>NUCLEOTIDE SEQUENCE [LARGE SCALE GENOMIC DNA]</scope>
    <source>
        <strain evidence="3 4">EGI 63088</strain>
    </source>
</reference>
<evidence type="ECO:0000313" key="4">
    <source>
        <dbReference type="Proteomes" id="UP001202117"/>
    </source>
</evidence>
<dbReference type="SUPFAM" id="SSF56524">
    <property type="entry name" value="Oxidoreductase molybdopterin-binding domain"/>
    <property type="match status" value="1"/>
</dbReference>
<dbReference type="InterPro" id="IPR036374">
    <property type="entry name" value="OxRdtase_Mopterin-bd_sf"/>
</dbReference>
<name>A0ABS9RRM5_9GAMM</name>
<evidence type="ECO:0000259" key="2">
    <source>
        <dbReference type="Pfam" id="PF00174"/>
    </source>
</evidence>